<gene>
    <name evidence="2" type="ORF">L195_g044399</name>
</gene>
<dbReference type="AlphaFoldDB" id="A0A2K3MBY7"/>
<organism evidence="2 3">
    <name type="scientific">Trifolium pratense</name>
    <name type="common">Red clover</name>
    <dbReference type="NCBI Taxonomy" id="57577"/>
    <lineage>
        <taxon>Eukaryota</taxon>
        <taxon>Viridiplantae</taxon>
        <taxon>Streptophyta</taxon>
        <taxon>Embryophyta</taxon>
        <taxon>Tracheophyta</taxon>
        <taxon>Spermatophyta</taxon>
        <taxon>Magnoliopsida</taxon>
        <taxon>eudicotyledons</taxon>
        <taxon>Gunneridae</taxon>
        <taxon>Pentapetalae</taxon>
        <taxon>rosids</taxon>
        <taxon>fabids</taxon>
        <taxon>Fabales</taxon>
        <taxon>Fabaceae</taxon>
        <taxon>Papilionoideae</taxon>
        <taxon>50 kb inversion clade</taxon>
        <taxon>NPAAA clade</taxon>
        <taxon>Hologalegina</taxon>
        <taxon>IRL clade</taxon>
        <taxon>Trifolieae</taxon>
        <taxon>Trifolium</taxon>
    </lineage>
</organism>
<protein>
    <recommendedName>
        <fullName evidence="1">Neprosin PEP catalytic domain-containing protein</fullName>
    </recommendedName>
</protein>
<feature type="domain" description="Neprosin PEP catalytic" evidence="1">
    <location>
        <begin position="1"/>
        <end position="122"/>
    </location>
</feature>
<name>A0A2K3MBY7_TRIPR</name>
<dbReference type="Proteomes" id="UP000236291">
    <property type="component" value="Unassembled WGS sequence"/>
</dbReference>
<feature type="non-terminal residue" evidence="2">
    <location>
        <position position="1"/>
    </location>
</feature>
<dbReference type="InterPro" id="IPR053168">
    <property type="entry name" value="Glutamic_endopeptidase"/>
</dbReference>
<dbReference type="PANTHER" id="PTHR31589:SF223">
    <property type="entry name" value="PROTEIN, PUTATIVE (DUF239)-RELATED"/>
    <property type="match status" value="1"/>
</dbReference>
<dbReference type="PROSITE" id="PS52045">
    <property type="entry name" value="NEPROSIN_PEP_CD"/>
    <property type="match status" value="1"/>
</dbReference>
<reference evidence="2 3" key="1">
    <citation type="journal article" date="2014" name="Am. J. Bot.">
        <title>Genome assembly and annotation for red clover (Trifolium pratense; Fabaceae).</title>
        <authorList>
            <person name="Istvanek J."/>
            <person name="Jaros M."/>
            <person name="Krenek A."/>
            <person name="Repkova J."/>
        </authorList>
    </citation>
    <scope>NUCLEOTIDE SEQUENCE [LARGE SCALE GENOMIC DNA]</scope>
    <source>
        <strain evidence="3">cv. Tatra</strain>
        <tissue evidence="2">Young leaves</tissue>
    </source>
</reference>
<dbReference type="InterPro" id="IPR004314">
    <property type="entry name" value="Neprosin"/>
</dbReference>
<reference evidence="2 3" key="2">
    <citation type="journal article" date="2017" name="Front. Plant Sci.">
        <title>Gene Classification and Mining of Molecular Markers Useful in Red Clover (Trifolium pratense) Breeding.</title>
        <authorList>
            <person name="Istvanek J."/>
            <person name="Dluhosova J."/>
            <person name="Dluhos P."/>
            <person name="Patkova L."/>
            <person name="Nedelnik J."/>
            <person name="Repkova J."/>
        </authorList>
    </citation>
    <scope>NUCLEOTIDE SEQUENCE [LARGE SCALE GENOMIC DNA]</scope>
    <source>
        <strain evidence="3">cv. Tatra</strain>
        <tissue evidence="2">Young leaves</tissue>
    </source>
</reference>
<evidence type="ECO:0000259" key="1">
    <source>
        <dbReference type="PROSITE" id="PS52045"/>
    </source>
</evidence>
<sequence length="123" mass="13699">DQTSKNWWLLVQDTPIGYFPAHLFSNLAAANTVGWGGLAATPTGTSPPMGSGLFPDKTYIRACYFRYISFQDKNRKKVEPEKFMTRKTLNAPAKCYAIDYYAYDGKEARYALEFGGPGGYCGN</sequence>
<dbReference type="Pfam" id="PF03080">
    <property type="entry name" value="Neprosin"/>
    <property type="match status" value="1"/>
</dbReference>
<dbReference type="EMBL" id="ASHM01056153">
    <property type="protein sequence ID" value="PNX88296.1"/>
    <property type="molecule type" value="Genomic_DNA"/>
</dbReference>
<comment type="caution">
    <text evidence="2">The sequence shown here is derived from an EMBL/GenBank/DDBJ whole genome shotgun (WGS) entry which is preliminary data.</text>
</comment>
<evidence type="ECO:0000313" key="3">
    <source>
        <dbReference type="Proteomes" id="UP000236291"/>
    </source>
</evidence>
<proteinExistence type="predicted"/>
<accession>A0A2K3MBY7</accession>
<evidence type="ECO:0000313" key="2">
    <source>
        <dbReference type="EMBL" id="PNX88296.1"/>
    </source>
</evidence>
<dbReference type="PANTHER" id="PTHR31589">
    <property type="entry name" value="PROTEIN, PUTATIVE (DUF239)-RELATED-RELATED"/>
    <property type="match status" value="1"/>
</dbReference>
<dbReference type="STRING" id="57577.A0A2K3MBY7"/>